<evidence type="ECO:0000256" key="2">
    <source>
        <dbReference type="SAM" id="SignalP"/>
    </source>
</evidence>
<evidence type="ECO:0000313" key="5">
    <source>
        <dbReference type="Proteomes" id="UP001153292"/>
    </source>
</evidence>
<reference evidence="4" key="1">
    <citation type="submission" date="2021-12" db="EMBL/GenBank/DDBJ databases">
        <authorList>
            <person name="King R."/>
        </authorList>
    </citation>
    <scope>NUCLEOTIDE SEQUENCE</scope>
</reference>
<gene>
    <name evidence="4" type="ORF">CHILSU_LOCUS4260</name>
</gene>
<feature type="compositionally biased region" description="Basic residues" evidence="1">
    <location>
        <begin position="380"/>
        <end position="405"/>
    </location>
</feature>
<feature type="signal peptide" evidence="2">
    <location>
        <begin position="1"/>
        <end position="17"/>
    </location>
</feature>
<feature type="region of interest" description="Disordered" evidence="1">
    <location>
        <begin position="365"/>
        <end position="405"/>
    </location>
</feature>
<dbReference type="Proteomes" id="UP001153292">
    <property type="component" value="Chromosome 18"/>
</dbReference>
<keyword evidence="5" id="KW-1185">Reference proteome</keyword>
<dbReference type="EMBL" id="OU963911">
    <property type="protein sequence ID" value="CAH0401048.1"/>
    <property type="molecule type" value="Genomic_DNA"/>
</dbReference>
<protein>
    <recommendedName>
        <fullName evidence="3">Chitin-binding type-4 domain-containing protein</fullName>
    </recommendedName>
</protein>
<evidence type="ECO:0000313" key="4">
    <source>
        <dbReference type="EMBL" id="CAH0401048.1"/>
    </source>
</evidence>
<dbReference type="PANTHER" id="PTHR21113:SF4">
    <property type="entry name" value="CHITIN-BINDING TYPE-4 DOMAIN-CONTAINING PROTEIN"/>
    <property type="match status" value="1"/>
</dbReference>
<accession>A0ABN8AZC9</accession>
<feature type="chain" id="PRO_5046885481" description="Chitin-binding type-4 domain-containing protein" evidence="2">
    <location>
        <begin position="18"/>
        <end position="405"/>
    </location>
</feature>
<proteinExistence type="predicted"/>
<organism evidence="4 5">
    <name type="scientific">Chilo suppressalis</name>
    <name type="common">Asiatic rice borer moth</name>
    <dbReference type="NCBI Taxonomy" id="168631"/>
    <lineage>
        <taxon>Eukaryota</taxon>
        <taxon>Metazoa</taxon>
        <taxon>Ecdysozoa</taxon>
        <taxon>Arthropoda</taxon>
        <taxon>Hexapoda</taxon>
        <taxon>Insecta</taxon>
        <taxon>Pterygota</taxon>
        <taxon>Neoptera</taxon>
        <taxon>Endopterygota</taxon>
        <taxon>Lepidoptera</taxon>
        <taxon>Glossata</taxon>
        <taxon>Ditrysia</taxon>
        <taxon>Pyraloidea</taxon>
        <taxon>Crambidae</taxon>
        <taxon>Crambinae</taxon>
        <taxon>Chilo</taxon>
    </lineage>
</organism>
<sequence>MWPVFLLLSICVPDAWGHGRVWQPPSRATAWRLGYQTAPDYDDDGVNCGGLYYQWSVNGGKCGICGDAFDLREPRPHELGGVFGAGEIVGHYLPGDIISTTVELTTSHLGFWQFKICPDPFDNDQECFDRHPLQLESGGTVYYPRRGSVKYTLNYRLPQGLVCEHCVLQWKYTAGNNWGTCKNGTQGLGCGNQEQFGACSDISIGLATGNSIDEDLAPEYSEIPSPLLYYLKHGYFENQQASGAQRCKAATKAGAQRCKVATEVGAQRCKAATKAGARLLPVLGRTRNRRTALSVALNRYLTVGHGKLNRLGNNRLVNERPKVTTPMQRRSPSTKLLAWRLTIVKDQNTQKPRQSGLMQLLKNKVAVRQRPQKSRLNSKYTRRKKGKKNKPRKRKKATAFRGNRM</sequence>
<name>A0ABN8AZC9_CHISP</name>
<evidence type="ECO:0000259" key="3">
    <source>
        <dbReference type="Pfam" id="PF03067"/>
    </source>
</evidence>
<feature type="domain" description="Chitin-binding type-4" evidence="3">
    <location>
        <begin position="18"/>
        <end position="202"/>
    </location>
</feature>
<keyword evidence="2" id="KW-0732">Signal</keyword>
<dbReference type="PANTHER" id="PTHR21113">
    <property type="entry name" value="AGAP001705-PA"/>
    <property type="match status" value="1"/>
</dbReference>
<evidence type="ECO:0000256" key="1">
    <source>
        <dbReference type="SAM" id="MobiDB-lite"/>
    </source>
</evidence>
<dbReference type="Pfam" id="PF03067">
    <property type="entry name" value="LPMO_10"/>
    <property type="match status" value="1"/>
</dbReference>
<dbReference type="InterPro" id="IPR004302">
    <property type="entry name" value="Cellulose/chitin-bd_N"/>
</dbReference>